<sequence>MSTALASKRRFDAVDASPPSSPSGSAGGFGVASHYQHNSSPTLGRRLGMMTAAATTMPAALPYGIDDVSSSMLGHSLPHTSTHMPQGPLGGGMALTSSASSLAMASAAASPLFRQASSQYLSSSSSPAAAGQAPHQQLSKRSRQMDGSNNGPVSPMFASMQLISRRSHDSAFASSTSSDPVDKYIAGSKRVRNHIQEDASVMRPPPEEEQQYFTLSEVKSILERALEDRENQLRAEYDITLQQKLSEQFNSFSKFNEDHIHRQLKESTWSYMS</sequence>
<dbReference type="OrthoDB" id="10039914at2759"/>
<gene>
    <name evidence="5" type="ORF">CAOG_001891</name>
</gene>
<reference evidence="6" key="1">
    <citation type="submission" date="2011-02" db="EMBL/GenBank/DDBJ databases">
        <title>The Genome Sequence of Capsaspora owczarzaki ATCC 30864.</title>
        <authorList>
            <person name="Russ C."/>
            <person name="Cuomo C."/>
            <person name="Burger G."/>
            <person name="Gray M.W."/>
            <person name="Holland P.W.H."/>
            <person name="King N."/>
            <person name="Lang F.B.F."/>
            <person name="Roger A.J."/>
            <person name="Ruiz-Trillo I."/>
            <person name="Young S.K."/>
            <person name="Zeng Q."/>
            <person name="Gargeya S."/>
            <person name="Alvarado L."/>
            <person name="Berlin A."/>
            <person name="Chapman S.B."/>
            <person name="Chen Z."/>
            <person name="Freedman E."/>
            <person name="Gellesch M."/>
            <person name="Goldberg J."/>
            <person name="Griggs A."/>
            <person name="Gujja S."/>
            <person name="Heilman E."/>
            <person name="Heiman D."/>
            <person name="Howarth C."/>
            <person name="Mehta T."/>
            <person name="Neiman D."/>
            <person name="Pearson M."/>
            <person name="Roberts A."/>
            <person name="Saif S."/>
            <person name="Shea T."/>
            <person name="Shenoy N."/>
            <person name="Sisk P."/>
            <person name="Stolte C."/>
            <person name="Sykes S."/>
            <person name="White J."/>
            <person name="Yandava C."/>
            <person name="Haas B."/>
            <person name="Nusbaum C."/>
            <person name="Birren B."/>
        </authorList>
    </citation>
    <scope>NUCLEOTIDE SEQUENCE</scope>
    <source>
        <strain evidence="6">ATCC 30864</strain>
    </source>
</reference>
<dbReference type="GO" id="GO:0005634">
    <property type="term" value="C:nucleus"/>
    <property type="evidence" value="ECO:0007669"/>
    <property type="project" value="UniProtKB-SubCell"/>
</dbReference>
<feature type="region of interest" description="Disordered" evidence="4">
    <location>
        <begin position="123"/>
        <end position="156"/>
    </location>
</feature>
<dbReference type="AlphaFoldDB" id="A0A0D2VKP0"/>
<evidence type="ECO:0000313" key="6">
    <source>
        <dbReference type="Proteomes" id="UP000008743"/>
    </source>
</evidence>
<comment type="similarity">
    <text evidence="2">Belongs to the akirin family.</text>
</comment>
<evidence type="ECO:0000256" key="2">
    <source>
        <dbReference type="ARBA" id="ARBA00005625"/>
    </source>
</evidence>
<keyword evidence="3" id="KW-0539">Nucleus</keyword>
<dbReference type="eggNOG" id="ENOG502SGVM">
    <property type="taxonomic scope" value="Eukaryota"/>
</dbReference>
<dbReference type="PANTHER" id="PTHR13293:SF6">
    <property type="entry name" value="AKIRIN-RELATED"/>
    <property type="match status" value="1"/>
</dbReference>
<keyword evidence="6" id="KW-1185">Reference proteome</keyword>
<dbReference type="InterPro" id="IPR024132">
    <property type="entry name" value="Akirin"/>
</dbReference>
<feature type="region of interest" description="Disordered" evidence="4">
    <location>
        <begin position="1"/>
        <end position="33"/>
    </location>
</feature>
<feature type="compositionally biased region" description="Low complexity" evidence="4">
    <location>
        <begin position="123"/>
        <end position="137"/>
    </location>
</feature>
<dbReference type="InParanoid" id="A0A0D2VKP0"/>
<dbReference type="GO" id="GO:0000785">
    <property type="term" value="C:chromatin"/>
    <property type="evidence" value="ECO:0007669"/>
    <property type="project" value="TreeGrafter"/>
</dbReference>
<protein>
    <recommendedName>
        <fullName evidence="7">Akirin</fullName>
    </recommendedName>
</protein>
<organism evidence="5 6">
    <name type="scientific">Capsaspora owczarzaki (strain ATCC 30864)</name>
    <dbReference type="NCBI Taxonomy" id="595528"/>
    <lineage>
        <taxon>Eukaryota</taxon>
        <taxon>Filasterea</taxon>
        <taxon>Capsaspora</taxon>
    </lineage>
</organism>
<accession>A0A0D2VKP0</accession>
<comment type="subcellular location">
    <subcellularLocation>
        <location evidence="1">Nucleus</location>
    </subcellularLocation>
</comment>
<dbReference type="Proteomes" id="UP000008743">
    <property type="component" value="Unassembled WGS sequence"/>
</dbReference>
<evidence type="ECO:0000313" key="5">
    <source>
        <dbReference type="EMBL" id="KJE90597.1"/>
    </source>
</evidence>
<evidence type="ECO:0000256" key="1">
    <source>
        <dbReference type="ARBA" id="ARBA00004123"/>
    </source>
</evidence>
<name>A0A0D2VKP0_CAPO3</name>
<dbReference type="PhylomeDB" id="A0A0D2VKP0"/>
<dbReference type="RefSeq" id="XP_004364759.1">
    <property type="nucleotide sequence ID" value="XM_004364702.2"/>
</dbReference>
<dbReference type="GO" id="GO:0003712">
    <property type="term" value="F:transcription coregulator activity"/>
    <property type="evidence" value="ECO:0007669"/>
    <property type="project" value="TreeGrafter"/>
</dbReference>
<evidence type="ECO:0008006" key="7">
    <source>
        <dbReference type="Google" id="ProtNLM"/>
    </source>
</evidence>
<proteinExistence type="inferred from homology"/>
<dbReference type="GO" id="GO:0045089">
    <property type="term" value="P:positive regulation of innate immune response"/>
    <property type="evidence" value="ECO:0007669"/>
    <property type="project" value="TreeGrafter"/>
</dbReference>
<dbReference type="EMBL" id="KE346361">
    <property type="protein sequence ID" value="KJE90597.1"/>
    <property type="molecule type" value="Genomic_DNA"/>
</dbReference>
<dbReference type="PANTHER" id="PTHR13293">
    <property type="entry name" value="AKIRIN-RELATED"/>
    <property type="match status" value="1"/>
</dbReference>
<dbReference type="GO" id="GO:0045944">
    <property type="term" value="P:positive regulation of transcription by RNA polymerase II"/>
    <property type="evidence" value="ECO:0007669"/>
    <property type="project" value="TreeGrafter"/>
</dbReference>
<dbReference type="STRING" id="595528.A0A0D2VKP0"/>
<feature type="compositionally biased region" description="Low complexity" evidence="4">
    <location>
        <begin position="14"/>
        <end position="24"/>
    </location>
</feature>
<evidence type="ECO:0000256" key="3">
    <source>
        <dbReference type="ARBA" id="ARBA00023242"/>
    </source>
</evidence>
<evidence type="ECO:0000256" key="4">
    <source>
        <dbReference type="SAM" id="MobiDB-lite"/>
    </source>
</evidence>